<feature type="transmembrane region" description="Helical" evidence="12">
    <location>
        <begin position="97"/>
        <end position="116"/>
    </location>
</feature>
<evidence type="ECO:0000256" key="3">
    <source>
        <dbReference type="ARBA" id="ARBA00022448"/>
    </source>
</evidence>
<evidence type="ECO:0008006" key="15">
    <source>
        <dbReference type="Google" id="ProtNLM"/>
    </source>
</evidence>
<dbReference type="RefSeq" id="WP_205745385.1">
    <property type="nucleotide sequence ID" value="NZ_BMHA01000001.1"/>
</dbReference>
<dbReference type="PANTHER" id="PTHR43469:SF1">
    <property type="entry name" value="SPBETA PROPHAGE-DERIVED DISULFIDE BOND FORMATION PROTEIN B"/>
    <property type="match status" value="1"/>
</dbReference>
<evidence type="ECO:0000256" key="2">
    <source>
        <dbReference type="ARBA" id="ARBA00007602"/>
    </source>
</evidence>
<keyword evidence="11" id="KW-0676">Redox-active center</keyword>
<evidence type="ECO:0000256" key="4">
    <source>
        <dbReference type="ARBA" id="ARBA00022692"/>
    </source>
</evidence>
<dbReference type="PANTHER" id="PTHR43469">
    <property type="entry name" value="DISULFIDE FORMATION PROTEIN-RELATED"/>
    <property type="match status" value="1"/>
</dbReference>
<evidence type="ECO:0000256" key="11">
    <source>
        <dbReference type="ARBA" id="ARBA00023284"/>
    </source>
</evidence>
<evidence type="ECO:0000313" key="14">
    <source>
        <dbReference type="Proteomes" id="UP000650511"/>
    </source>
</evidence>
<dbReference type="EMBL" id="BMHA01000001">
    <property type="protein sequence ID" value="GGI03096.1"/>
    <property type="molecule type" value="Genomic_DNA"/>
</dbReference>
<gene>
    <name evidence="13" type="ORF">GCM10011354_02600</name>
</gene>
<evidence type="ECO:0000256" key="5">
    <source>
        <dbReference type="ARBA" id="ARBA00022982"/>
    </source>
</evidence>
<reference evidence="13" key="1">
    <citation type="journal article" date="2014" name="Int. J. Syst. Evol. Microbiol.">
        <title>Complete genome sequence of Corynebacterium casei LMG S-19264T (=DSM 44701T), isolated from a smear-ripened cheese.</title>
        <authorList>
            <consortium name="US DOE Joint Genome Institute (JGI-PGF)"/>
            <person name="Walter F."/>
            <person name="Albersmeier A."/>
            <person name="Kalinowski J."/>
            <person name="Ruckert C."/>
        </authorList>
    </citation>
    <scope>NUCLEOTIDE SEQUENCE</scope>
    <source>
        <strain evidence="13">CGMCC 1.14988</strain>
    </source>
</reference>
<dbReference type="InterPro" id="IPR012187">
    <property type="entry name" value="Disulphide_bond_form_BdbC"/>
</dbReference>
<feature type="transmembrane region" description="Helical" evidence="12">
    <location>
        <begin position="41"/>
        <end position="60"/>
    </location>
</feature>
<reference evidence="13" key="2">
    <citation type="submission" date="2020-09" db="EMBL/GenBank/DDBJ databases">
        <authorList>
            <person name="Sun Q."/>
            <person name="Zhou Y."/>
        </authorList>
    </citation>
    <scope>NUCLEOTIDE SEQUENCE</scope>
    <source>
        <strain evidence="13">CGMCC 1.14988</strain>
    </source>
</reference>
<dbReference type="GO" id="GO:0015035">
    <property type="term" value="F:protein-disulfide reductase activity"/>
    <property type="evidence" value="ECO:0007669"/>
    <property type="project" value="InterPro"/>
</dbReference>
<keyword evidence="8 12" id="KW-0472">Membrane</keyword>
<evidence type="ECO:0000313" key="13">
    <source>
        <dbReference type="EMBL" id="GGI03096.1"/>
    </source>
</evidence>
<keyword evidence="4 12" id="KW-0812">Transmembrane</keyword>
<dbReference type="AlphaFoldDB" id="A0A8J3A6Y4"/>
<feature type="transmembrane region" description="Helical" evidence="12">
    <location>
        <begin position="142"/>
        <end position="165"/>
    </location>
</feature>
<name>A0A8J3A6Y4_9ACTN</name>
<dbReference type="Proteomes" id="UP000650511">
    <property type="component" value="Unassembled WGS sequence"/>
</dbReference>
<evidence type="ECO:0000256" key="7">
    <source>
        <dbReference type="ARBA" id="ARBA00023002"/>
    </source>
</evidence>
<keyword evidence="14" id="KW-1185">Reference proteome</keyword>
<evidence type="ECO:0000256" key="1">
    <source>
        <dbReference type="ARBA" id="ARBA00004141"/>
    </source>
</evidence>
<keyword evidence="6 12" id="KW-1133">Transmembrane helix</keyword>
<dbReference type="NCBIfam" id="NF002849">
    <property type="entry name" value="PRK03113.1"/>
    <property type="match status" value="1"/>
</dbReference>
<dbReference type="Pfam" id="PF02600">
    <property type="entry name" value="DsbB"/>
    <property type="match status" value="1"/>
</dbReference>
<evidence type="ECO:0000256" key="8">
    <source>
        <dbReference type="ARBA" id="ARBA00023136"/>
    </source>
</evidence>
<organism evidence="13 14">
    <name type="scientific">Egicoccus halophilus</name>
    <dbReference type="NCBI Taxonomy" id="1670830"/>
    <lineage>
        <taxon>Bacteria</taxon>
        <taxon>Bacillati</taxon>
        <taxon>Actinomycetota</taxon>
        <taxon>Nitriliruptoria</taxon>
        <taxon>Egicoccales</taxon>
        <taxon>Egicoccaceae</taxon>
        <taxon>Egicoccus</taxon>
    </lineage>
</organism>
<dbReference type="InterPro" id="IPR023380">
    <property type="entry name" value="DsbB-like_sf"/>
</dbReference>
<comment type="subcellular location">
    <subcellularLocation>
        <location evidence="1">Membrane</location>
        <topology evidence="1">Multi-pass membrane protein</topology>
    </subcellularLocation>
</comment>
<keyword evidence="3" id="KW-0813">Transport</keyword>
<dbReference type="SUPFAM" id="SSF158442">
    <property type="entry name" value="DsbB-like"/>
    <property type="match status" value="1"/>
</dbReference>
<keyword evidence="7" id="KW-0560">Oxidoreductase</keyword>
<feature type="transmembrane region" description="Helical" evidence="12">
    <location>
        <begin position="72"/>
        <end position="90"/>
    </location>
</feature>
<evidence type="ECO:0000256" key="12">
    <source>
        <dbReference type="SAM" id="Phobius"/>
    </source>
</evidence>
<keyword evidence="5" id="KW-0249">Electron transport</keyword>
<dbReference type="GO" id="GO:0016020">
    <property type="term" value="C:membrane"/>
    <property type="evidence" value="ECO:0007669"/>
    <property type="project" value="UniProtKB-SubCell"/>
</dbReference>
<keyword evidence="9" id="KW-1015">Disulfide bond</keyword>
<feature type="transmembrane region" description="Helical" evidence="12">
    <location>
        <begin position="6"/>
        <end position="29"/>
    </location>
</feature>
<evidence type="ECO:0000256" key="6">
    <source>
        <dbReference type="ARBA" id="ARBA00022989"/>
    </source>
</evidence>
<sequence length="172" mass="18103">MLTAVVERFLALLALLALGVSLAGVVALVRGRVSDRAREAALPLAAAVAVVSTGGSLYLSEVAGYLPCVLCWYQRIAMYPLVVVLGVAALRRDAAAWRTVLPITGIGTVIAAWHVAVERLPALGSGVCDPTAPCTIRWVEEFGFLTIPTMALIGFITISVLVLVARAGHRRA</sequence>
<protein>
    <recommendedName>
        <fullName evidence="15">Disulfide bond formation protein DsbB</fullName>
    </recommendedName>
</protein>
<accession>A0A8J3A6Y4</accession>
<proteinExistence type="inferred from homology"/>
<evidence type="ECO:0000256" key="10">
    <source>
        <dbReference type="ARBA" id="ARBA00023186"/>
    </source>
</evidence>
<comment type="similarity">
    <text evidence="2">Belongs to the DsbB family. BdbC subfamily.</text>
</comment>
<dbReference type="InterPro" id="IPR003752">
    <property type="entry name" value="DiS_bond_form_DsbB/BdbC"/>
</dbReference>
<keyword evidence="10" id="KW-0143">Chaperone</keyword>
<evidence type="ECO:0000256" key="9">
    <source>
        <dbReference type="ARBA" id="ARBA00023157"/>
    </source>
</evidence>
<dbReference type="Gene3D" id="1.20.1550.10">
    <property type="entry name" value="DsbB-like"/>
    <property type="match status" value="1"/>
</dbReference>
<dbReference type="GO" id="GO:0006457">
    <property type="term" value="P:protein folding"/>
    <property type="evidence" value="ECO:0007669"/>
    <property type="project" value="InterPro"/>
</dbReference>
<comment type="caution">
    <text evidence="13">The sequence shown here is derived from an EMBL/GenBank/DDBJ whole genome shotgun (WGS) entry which is preliminary data.</text>
</comment>